<sequence length="82" mass="7722">MTVTPDEPTGSTTDDEGVGLIAPAISGGSSSGTGPGVVPVAPIVEGGGEGVRDDDPDDEAFRSGETEVGGSDGPVGGTPGPA</sequence>
<accession>A0A4Q7NPY0</accession>
<reference evidence="2 3" key="1">
    <citation type="submission" date="2019-02" db="EMBL/GenBank/DDBJ databases">
        <title>Genomic Encyclopedia of Type Strains, Phase IV (KMG-IV): sequencing the most valuable type-strain genomes for metagenomic binning, comparative biology and taxonomic classification.</title>
        <authorList>
            <person name="Goeker M."/>
        </authorList>
    </citation>
    <scope>NUCLEOTIDE SEQUENCE [LARGE SCALE GENOMIC DNA]</scope>
    <source>
        <strain evidence="2 3">DSM 45622</strain>
    </source>
</reference>
<dbReference type="EMBL" id="SGXD01000003">
    <property type="protein sequence ID" value="RZS87351.1"/>
    <property type="molecule type" value="Genomic_DNA"/>
</dbReference>
<gene>
    <name evidence="2" type="ORF">EV189_2777</name>
</gene>
<feature type="compositionally biased region" description="Gly residues" evidence="1">
    <location>
        <begin position="70"/>
        <end position="82"/>
    </location>
</feature>
<evidence type="ECO:0000256" key="1">
    <source>
        <dbReference type="SAM" id="MobiDB-lite"/>
    </source>
</evidence>
<keyword evidence="3" id="KW-1185">Reference proteome</keyword>
<evidence type="ECO:0000313" key="3">
    <source>
        <dbReference type="Proteomes" id="UP000293638"/>
    </source>
</evidence>
<dbReference type="Proteomes" id="UP000293638">
    <property type="component" value="Unassembled WGS sequence"/>
</dbReference>
<organism evidence="2 3">
    <name type="scientific">Motilibacter rhizosphaerae</name>
    <dbReference type="NCBI Taxonomy" id="598652"/>
    <lineage>
        <taxon>Bacteria</taxon>
        <taxon>Bacillati</taxon>
        <taxon>Actinomycetota</taxon>
        <taxon>Actinomycetes</taxon>
        <taxon>Motilibacterales</taxon>
        <taxon>Motilibacteraceae</taxon>
        <taxon>Motilibacter</taxon>
    </lineage>
</organism>
<dbReference type="RefSeq" id="WP_165400294.1">
    <property type="nucleotide sequence ID" value="NZ_SGXD01000003.1"/>
</dbReference>
<name>A0A4Q7NPY0_9ACTN</name>
<feature type="region of interest" description="Disordered" evidence="1">
    <location>
        <begin position="1"/>
        <end position="82"/>
    </location>
</feature>
<protein>
    <submittedName>
        <fullName evidence="2">Uncharacterized protein</fullName>
    </submittedName>
</protein>
<comment type="caution">
    <text evidence="2">The sequence shown here is derived from an EMBL/GenBank/DDBJ whole genome shotgun (WGS) entry which is preliminary data.</text>
</comment>
<evidence type="ECO:0000313" key="2">
    <source>
        <dbReference type="EMBL" id="RZS87351.1"/>
    </source>
</evidence>
<dbReference type="AlphaFoldDB" id="A0A4Q7NPY0"/>
<proteinExistence type="predicted"/>